<dbReference type="EMBL" id="LAZR01009639">
    <property type="protein sequence ID" value="KKM71425.1"/>
    <property type="molecule type" value="Genomic_DNA"/>
</dbReference>
<dbReference type="HAMAP" id="MF_00090">
    <property type="entry name" value="PIMT"/>
    <property type="match status" value="1"/>
</dbReference>
<evidence type="ECO:0000313" key="8">
    <source>
        <dbReference type="EMBL" id="KKM71425.1"/>
    </source>
</evidence>
<dbReference type="Pfam" id="PF01135">
    <property type="entry name" value="PCMT"/>
    <property type="match status" value="1"/>
</dbReference>
<evidence type="ECO:0000256" key="3">
    <source>
        <dbReference type="ARBA" id="ARBA00011890"/>
    </source>
</evidence>
<evidence type="ECO:0000256" key="7">
    <source>
        <dbReference type="ARBA" id="ARBA00022691"/>
    </source>
</evidence>
<evidence type="ECO:0000256" key="5">
    <source>
        <dbReference type="ARBA" id="ARBA00022603"/>
    </source>
</evidence>
<evidence type="ECO:0000256" key="4">
    <source>
        <dbReference type="ARBA" id="ARBA00022490"/>
    </source>
</evidence>
<organism evidence="8">
    <name type="scientific">marine sediment metagenome</name>
    <dbReference type="NCBI Taxonomy" id="412755"/>
    <lineage>
        <taxon>unclassified sequences</taxon>
        <taxon>metagenomes</taxon>
        <taxon>ecological metagenomes</taxon>
    </lineage>
</organism>
<dbReference type="GO" id="GO:0004719">
    <property type="term" value="F:protein-L-isoaspartate (D-aspartate) O-methyltransferase activity"/>
    <property type="evidence" value="ECO:0007669"/>
    <property type="project" value="UniProtKB-EC"/>
</dbReference>
<dbReference type="GO" id="GO:0032259">
    <property type="term" value="P:methylation"/>
    <property type="evidence" value="ECO:0007669"/>
    <property type="project" value="UniProtKB-KW"/>
</dbReference>
<evidence type="ECO:0000256" key="6">
    <source>
        <dbReference type="ARBA" id="ARBA00022679"/>
    </source>
</evidence>
<keyword evidence="4" id="KW-0963">Cytoplasm</keyword>
<dbReference type="PROSITE" id="PS01279">
    <property type="entry name" value="PCMT"/>
    <property type="match status" value="1"/>
</dbReference>
<dbReference type="EC" id="2.1.1.77" evidence="3"/>
<proteinExistence type="inferred from homology"/>
<sequence>MHYKKLRERMVREQFIARGIADQRVLAAFYKVEREKFVPSEVRDNAYQDFPLSIGEGQTISQPYMVALMTQSLELKGNERVLEIGTGSGYQTAILAELARKVYSVERMRTLAERARKLLEKLGYSNVKILLGDGTLGWEESSPYDRILVTAGAKEIPQPLTDQLEEEGVMIIPVGNSYSQDLRVVRKRKNRIKTATVEKCVFVPLIGKYGWDEGRLNE</sequence>
<dbReference type="InterPro" id="IPR000682">
    <property type="entry name" value="PCMT"/>
</dbReference>
<dbReference type="NCBIfam" id="TIGR00080">
    <property type="entry name" value="pimt"/>
    <property type="match status" value="1"/>
</dbReference>
<dbReference type="SUPFAM" id="SSF53335">
    <property type="entry name" value="S-adenosyl-L-methionine-dependent methyltransferases"/>
    <property type="match status" value="1"/>
</dbReference>
<dbReference type="CDD" id="cd02440">
    <property type="entry name" value="AdoMet_MTases"/>
    <property type="match status" value="1"/>
</dbReference>
<dbReference type="FunFam" id="3.40.50.150:FF:000010">
    <property type="entry name" value="Protein-L-isoaspartate O-methyltransferase"/>
    <property type="match status" value="1"/>
</dbReference>
<name>A0A0F9M464_9ZZZZ</name>
<protein>
    <recommendedName>
        <fullName evidence="3">protein-L-isoaspartate(D-aspartate) O-methyltransferase</fullName>
        <ecNumber evidence="3">2.1.1.77</ecNumber>
    </recommendedName>
</protein>
<comment type="subcellular location">
    <subcellularLocation>
        <location evidence="1">Cytoplasm</location>
    </subcellularLocation>
</comment>
<keyword evidence="6" id="KW-0808">Transferase</keyword>
<comment type="similarity">
    <text evidence="2">Belongs to the methyltransferase superfamily. L-isoaspartyl/D-aspartyl protein methyltransferase family.</text>
</comment>
<comment type="caution">
    <text evidence="8">The sequence shown here is derived from an EMBL/GenBank/DDBJ whole genome shotgun (WGS) entry which is preliminary data.</text>
</comment>
<keyword evidence="5" id="KW-0489">Methyltransferase</keyword>
<evidence type="ECO:0000256" key="1">
    <source>
        <dbReference type="ARBA" id="ARBA00004496"/>
    </source>
</evidence>
<dbReference type="PANTHER" id="PTHR11579">
    <property type="entry name" value="PROTEIN-L-ISOASPARTATE O-METHYLTRANSFERASE"/>
    <property type="match status" value="1"/>
</dbReference>
<dbReference type="Gene3D" id="3.40.50.150">
    <property type="entry name" value="Vaccinia Virus protein VP39"/>
    <property type="match status" value="1"/>
</dbReference>
<dbReference type="InterPro" id="IPR029063">
    <property type="entry name" value="SAM-dependent_MTases_sf"/>
</dbReference>
<dbReference type="PANTHER" id="PTHR11579:SF0">
    <property type="entry name" value="PROTEIN-L-ISOASPARTATE(D-ASPARTATE) O-METHYLTRANSFERASE"/>
    <property type="match status" value="1"/>
</dbReference>
<gene>
    <name evidence="8" type="ORF">LCGC14_1430760</name>
</gene>
<dbReference type="AlphaFoldDB" id="A0A0F9M464"/>
<dbReference type="GO" id="GO:0005737">
    <property type="term" value="C:cytoplasm"/>
    <property type="evidence" value="ECO:0007669"/>
    <property type="project" value="UniProtKB-SubCell"/>
</dbReference>
<evidence type="ECO:0000256" key="2">
    <source>
        <dbReference type="ARBA" id="ARBA00005369"/>
    </source>
</evidence>
<keyword evidence="7" id="KW-0949">S-adenosyl-L-methionine</keyword>
<accession>A0A0F9M464</accession>
<dbReference type="NCBIfam" id="NF001453">
    <property type="entry name" value="PRK00312.1"/>
    <property type="match status" value="1"/>
</dbReference>
<reference evidence="8" key="1">
    <citation type="journal article" date="2015" name="Nature">
        <title>Complex archaea that bridge the gap between prokaryotes and eukaryotes.</title>
        <authorList>
            <person name="Spang A."/>
            <person name="Saw J.H."/>
            <person name="Jorgensen S.L."/>
            <person name="Zaremba-Niedzwiedzka K."/>
            <person name="Martijn J."/>
            <person name="Lind A.E."/>
            <person name="van Eijk R."/>
            <person name="Schleper C."/>
            <person name="Guy L."/>
            <person name="Ettema T.J."/>
        </authorList>
    </citation>
    <scope>NUCLEOTIDE SEQUENCE</scope>
</reference>